<proteinExistence type="inferred from homology"/>
<dbReference type="Proteomes" id="UP001432059">
    <property type="component" value="Chromosome"/>
</dbReference>
<dbReference type="AlphaFoldDB" id="A0AAU0EYP2"/>
<evidence type="ECO:0000256" key="3">
    <source>
        <dbReference type="SAM" id="Coils"/>
    </source>
</evidence>
<dbReference type="InterPro" id="IPR006660">
    <property type="entry name" value="Arsenate_reductase-like"/>
</dbReference>
<dbReference type="InterPro" id="IPR036249">
    <property type="entry name" value="Thioredoxin-like_sf"/>
</dbReference>
<comment type="similarity">
    <text evidence="1 2">Belongs to the ArsC family.</text>
</comment>
<dbReference type="PANTHER" id="PTHR30041">
    <property type="entry name" value="ARSENATE REDUCTASE"/>
    <property type="match status" value="1"/>
</dbReference>
<evidence type="ECO:0000256" key="1">
    <source>
        <dbReference type="ARBA" id="ARBA00007198"/>
    </source>
</evidence>
<organism evidence="4 5">
    <name type="scientific">Bergeyella porcorum</name>
    <dbReference type="NCBI Taxonomy" id="1735111"/>
    <lineage>
        <taxon>Bacteria</taxon>
        <taxon>Pseudomonadati</taxon>
        <taxon>Bacteroidota</taxon>
        <taxon>Flavobacteriia</taxon>
        <taxon>Flavobacteriales</taxon>
        <taxon>Weeksellaceae</taxon>
        <taxon>Bergeyella</taxon>
    </lineage>
</organism>
<reference evidence="4" key="1">
    <citation type="submission" date="2023-10" db="EMBL/GenBank/DDBJ databases">
        <title>Characterization and whole genome sequencing of a novel strain of Bergeyella porcorum QD2021 isolated from pig.</title>
        <authorList>
            <person name="Liu G."/>
            <person name="Chen C."/>
            <person name="Han X."/>
        </authorList>
    </citation>
    <scope>NUCLEOTIDE SEQUENCE</scope>
    <source>
        <strain evidence="4">QD2021</strain>
    </source>
</reference>
<feature type="coiled-coil region" evidence="3">
    <location>
        <begin position="57"/>
        <end position="84"/>
    </location>
</feature>
<dbReference type="KEGG" id="bpor:BPO_0082"/>
<evidence type="ECO:0000313" key="5">
    <source>
        <dbReference type="Proteomes" id="UP001432059"/>
    </source>
</evidence>
<keyword evidence="3" id="KW-0175">Coiled coil</keyword>
<dbReference type="PANTHER" id="PTHR30041:SF4">
    <property type="entry name" value="ARSENATE REDUCTASE"/>
    <property type="match status" value="1"/>
</dbReference>
<protein>
    <submittedName>
        <fullName evidence="4">Arsenate reductase</fullName>
    </submittedName>
</protein>
<dbReference type="Pfam" id="PF03960">
    <property type="entry name" value="ArsC"/>
    <property type="match status" value="1"/>
</dbReference>
<accession>A0AAU0EYP2</accession>
<sequence length="132" mass="15415">MILKQSIKTPKQTLSSSLMLKVLHNHHCSKSRGLLEFLDERKVDYELINIVHEPLTVLELKTLLKKLNLSVQELIRKNETLFKERFSHQTFSDEDWLYLLSENPSLIQRPIVIKGNQAIVARPLEVVLPYIE</sequence>
<gene>
    <name evidence="4" type="primary">arsC</name>
    <name evidence="4" type="ORF">BPO_0082</name>
</gene>
<evidence type="ECO:0000313" key="4">
    <source>
        <dbReference type="EMBL" id="WOC50729.1"/>
    </source>
</evidence>
<dbReference type="Gene3D" id="3.40.30.10">
    <property type="entry name" value="Glutaredoxin"/>
    <property type="match status" value="1"/>
</dbReference>
<dbReference type="EMBL" id="CP136426">
    <property type="protein sequence ID" value="WOC50729.1"/>
    <property type="molecule type" value="Genomic_DNA"/>
</dbReference>
<name>A0AAU0EYP2_9FLAO</name>
<dbReference type="SUPFAM" id="SSF52833">
    <property type="entry name" value="Thioredoxin-like"/>
    <property type="match status" value="1"/>
</dbReference>
<dbReference type="PROSITE" id="PS51353">
    <property type="entry name" value="ARSC"/>
    <property type="match status" value="1"/>
</dbReference>
<keyword evidence="5" id="KW-1185">Reference proteome</keyword>
<evidence type="ECO:0000256" key="2">
    <source>
        <dbReference type="PROSITE-ProRule" id="PRU01282"/>
    </source>
</evidence>